<dbReference type="PROSITE" id="PS51986">
    <property type="entry name" value="GS_BETA_GRASP"/>
    <property type="match status" value="1"/>
</dbReference>
<dbReference type="RefSeq" id="WP_189993223.1">
    <property type="nucleotide sequence ID" value="NZ_BMZS01000010.1"/>
</dbReference>
<dbReference type="Gene3D" id="3.10.20.70">
    <property type="entry name" value="Glutamine synthetase, N-terminal domain"/>
    <property type="match status" value="1"/>
</dbReference>
<evidence type="ECO:0000256" key="2">
    <source>
        <dbReference type="ARBA" id="ARBA00003117"/>
    </source>
</evidence>
<dbReference type="PROSITE" id="PS51987">
    <property type="entry name" value="GS_CATALYTIC"/>
    <property type="match status" value="1"/>
</dbReference>
<dbReference type="SUPFAM" id="SSF55931">
    <property type="entry name" value="Glutamine synthetase/guanido kinase"/>
    <property type="match status" value="1"/>
</dbReference>
<dbReference type="GO" id="GO:0006542">
    <property type="term" value="P:glutamine biosynthetic process"/>
    <property type="evidence" value="ECO:0007669"/>
    <property type="project" value="InterPro"/>
</dbReference>
<dbReference type="Proteomes" id="UP000630353">
    <property type="component" value="Unassembled WGS sequence"/>
</dbReference>
<feature type="domain" description="GS catalytic" evidence="11">
    <location>
        <begin position="113"/>
        <end position="447"/>
    </location>
</feature>
<evidence type="ECO:0000256" key="6">
    <source>
        <dbReference type="ARBA" id="ARBA00022840"/>
    </source>
</evidence>
<evidence type="ECO:0000256" key="4">
    <source>
        <dbReference type="ARBA" id="ARBA00022598"/>
    </source>
</evidence>
<dbReference type="InterPro" id="IPR014746">
    <property type="entry name" value="Gln_synth/guanido_kin_cat_dom"/>
</dbReference>
<evidence type="ECO:0000256" key="9">
    <source>
        <dbReference type="RuleBase" id="RU000384"/>
    </source>
</evidence>
<dbReference type="SMART" id="SM01230">
    <property type="entry name" value="Gln-synt_C"/>
    <property type="match status" value="1"/>
</dbReference>
<feature type="domain" description="GS beta-grasp" evidence="10">
    <location>
        <begin position="15"/>
        <end position="106"/>
    </location>
</feature>
<comment type="function">
    <text evidence="2">Catalyzes the ATP-dependent biosynthesis of glutamine from glutamate and ammonia.</text>
</comment>
<keyword evidence="4" id="KW-0436">Ligase</keyword>
<proteinExistence type="inferred from homology"/>
<keyword evidence="5" id="KW-0547">Nucleotide-binding</keyword>
<evidence type="ECO:0000313" key="12">
    <source>
        <dbReference type="EMBL" id="GHD58546.1"/>
    </source>
</evidence>
<evidence type="ECO:0000256" key="8">
    <source>
        <dbReference type="PROSITE-ProRule" id="PRU01330"/>
    </source>
</evidence>
<organism evidence="12 13">
    <name type="scientific">Thalassobaculum fulvum</name>
    <dbReference type="NCBI Taxonomy" id="1633335"/>
    <lineage>
        <taxon>Bacteria</taxon>
        <taxon>Pseudomonadati</taxon>
        <taxon>Pseudomonadota</taxon>
        <taxon>Alphaproteobacteria</taxon>
        <taxon>Rhodospirillales</taxon>
        <taxon>Thalassobaculaceae</taxon>
        <taxon>Thalassobaculum</taxon>
    </lineage>
</organism>
<dbReference type="Pfam" id="PF00120">
    <property type="entry name" value="Gln-synt_C"/>
    <property type="match status" value="1"/>
</dbReference>
<keyword evidence="7" id="KW-0535">Nitrogen fixation</keyword>
<name>A0A918XV74_9PROT</name>
<dbReference type="FunFam" id="3.30.590.10:FF:000005">
    <property type="entry name" value="Probable glutamine synthetase"/>
    <property type="match status" value="1"/>
</dbReference>
<evidence type="ECO:0000256" key="1">
    <source>
        <dbReference type="ARBA" id="ARBA00001946"/>
    </source>
</evidence>
<dbReference type="PANTHER" id="PTHR43785:SF3">
    <property type="entry name" value="GS CATALYTIC DOMAIN-CONTAINING PROTEIN"/>
    <property type="match status" value="1"/>
</dbReference>
<evidence type="ECO:0000256" key="5">
    <source>
        <dbReference type="ARBA" id="ARBA00022741"/>
    </source>
</evidence>
<keyword evidence="6" id="KW-0067">ATP-binding</keyword>
<reference evidence="12" key="2">
    <citation type="submission" date="2020-09" db="EMBL/GenBank/DDBJ databases">
        <authorList>
            <person name="Sun Q."/>
            <person name="Kim S."/>
        </authorList>
    </citation>
    <scope>NUCLEOTIDE SEQUENCE</scope>
    <source>
        <strain evidence="12">KCTC 42651</strain>
    </source>
</reference>
<dbReference type="GO" id="GO:0005524">
    <property type="term" value="F:ATP binding"/>
    <property type="evidence" value="ECO:0007669"/>
    <property type="project" value="UniProtKB-KW"/>
</dbReference>
<comment type="caution">
    <text evidence="12">The sequence shown here is derived from an EMBL/GenBank/DDBJ whole genome shotgun (WGS) entry which is preliminary data.</text>
</comment>
<accession>A0A918XV74</accession>
<comment type="cofactor">
    <cofactor evidence="1">
        <name>Mg(2+)</name>
        <dbReference type="ChEBI" id="CHEBI:18420"/>
    </cofactor>
</comment>
<evidence type="ECO:0000313" key="13">
    <source>
        <dbReference type="Proteomes" id="UP000630353"/>
    </source>
</evidence>
<dbReference type="InterPro" id="IPR008147">
    <property type="entry name" value="Gln_synt_N"/>
</dbReference>
<dbReference type="GO" id="GO:0004356">
    <property type="term" value="F:glutamine synthetase activity"/>
    <property type="evidence" value="ECO:0007669"/>
    <property type="project" value="InterPro"/>
</dbReference>
<keyword evidence="13" id="KW-1185">Reference proteome</keyword>
<evidence type="ECO:0000259" key="10">
    <source>
        <dbReference type="PROSITE" id="PS51986"/>
    </source>
</evidence>
<dbReference type="InterPro" id="IPR036651">
    <property type="entry name" value="Gln_synt_N_sf"/>
</dbReference>
<dbReference type="GO" id="GO:0006598">
    <property type="term" value="P:polyamine catabolic process"/>
    <property type="evidence" value="ECO:0007669"/>
    <property type="project" value="TreeGrafter"/>
</dbReference>
<comment type="similarity">
    <text evidence="3 8 9">Belongs to the glutamine synthetase family.</text>
</comment>
<evidence type="ECO:0000259" key="11">
    <source>
        <dbReference type="PROSITE" id="PS51987"/>
    </source>
</evidence>
<dbReference type="PANTHER" id="PTHR43785">
    <property type="entry name" value="GAMMA-GLUTAMYLPUTRESCINE SYNTHETASE"/>
    <property type="match status" value="1"/>
</dbReference>
<dbReference type="SUPFAM" id="SSF54368">
    <property type="entry name" value="Glutamine synthetase, N-terminal domain"/>
    <property type="match status" value="1"/>
</dbReference>
<reference evidence="12" key="1">
    <citation type="journal article" date="2014" name="Int. J. Syst. Evol. Microbiol.">
        <title>Complete genome sequence of Corynebacterium casei LMG S-19264T (=DSM 44701T), isolated from a smear-ripened cheese.</title>
        <authorList>
            <consortium name="US DOE Joint Genome Institute (JGI-PGF)"/>
            <person name="Walter F."/>
            <person name="Albersmeier A."/>
            <person name="Kalinowski J."/>
            <person name="Ruckert C."/>
        </authorList>
    </citation>
    <scope>NUCLEOTIDE SEQUENCE</scope>
    <source>
        <strain evidence="12">KCTC 42651</strain>
    </source>
</reference>
<gene>
    <name evidence="12" type="ORF">GCM10017083_41670</name>
</gene>
<dbReference type="AlphaFoldDB" id="A0A918XV74"/>
<dbReference type="InterPro" id="IPR008146">
    <property type="entry name" value="Gln_synth_cat_dom"/>
</dbReference>
<protein>
    <submittedName>
        <fullName evidence="12">Glutamine synthetase</fullName>
    </submittedName>
</protein>
<evidence type="ECO:0000256" key="7">
    <source>
        <dbReference type="ARBA" id="ARBA00023231"/>
    </source>
</evidence>
<dbReference type="EMBL" id="BMZS01000010">
    <property type="protein sequence ID" value="GHD58546.1"/>
    <property type="molecule type" value="Genomic_DNA"/>
</dbReference>
<sequence length="447" mass="50186">MTVDLEAWIKERRITEVECMVSDLSGIPRGKILPAGKFLKAIGEQGLRIPESIFGLTVTGDYIEEYDLDPRASDVYLRPVAETIRMVPWYKEPTAQVICEGHYFDGTPVDVAPRHVLRRVLDLYAEKGWRPTVAPELEFFLVKVNADPDYPLEPPIGRSGRPETARQAYGIDAVNEFDPLFEDIYDYCEAQEIDVDTLTHESGAAQLEINFNHGDPLEIADQTFLFKRTVRQAALDHGVYATFMAKPMQHEPGSSMHVHQSVSDIETGRNLFADADGGNSGFFLNYIGGLQKYLSASMPLLAPYVNSYRRLMPDTDAPINVHWGMDNRTVGFRVPISKPESRRVENRVAGADANPYLAMAASLACGYLGVIEELEPSKPIEGSAYQLAVNLPRHLEDALLRLNRAKPLREILGQRFVNVLTTVKESESRAYQQVISAWEREFLLLNV</sequence>
<evidence type="ECO:0000256" key="3">
    <source>
        <dbReference type="ARBA" id="ARBA00009897"/>
    </source>
</evidence>
<dbReference type="Gene3D" id="3.30.590.10">
    <property type="entry name" value="Glutamine synthetase/guanido kinase, catalytic domain"/>
    <property type="match status" value="1"/>
</dbReference>